<evidence type="ECO:0000313" key="4">
    <source>
        <dbReference type="WBParaSite" id="HPBE_0002351501-mRNA-1"/>
    </source>
</evidence>
<keyword evidence="1" id="KW-0812">Transmembrane</keyword>
<protein>
    <submittedName>
        <fullName evidence="4">HTH CENPB-type domain-containing protein</fullName>
    </submittedName>
</protein>
<feature type="transmembrane region" description="Helical" evidence="1">
    <location>
        <begin position="135"/>
        <end position="158"/>
    </location>
</feature>
<evidence type="ECO:0000256" key="1">
    <source>
        <dbReference type="SAM" id="Phobius"/>
    </source>
</evidence>
<dbReference type="EMBL" id="UZAH01035150">
    <property type="protein sequence ID" value="VDP39312.1"/>
    <property type="molecule type" value="Genomic_DNA"/>
</dbReference>
<dbReference type="AlphaFoldDB" id="A0A183GLE5"/>
<dbReference type="InterPro" id="IPR019428">
    <property type="entry name" value="7TM_GPCR_serpentine_rcpt_Str"/>
</dbReference>
<dbReference type="Pfam" id="PF10326">
    <property type="entry name" value="7TM_GPCR_Str"/>
    <property type="match status" value="1"/>
</dbReference>
<evidence type="ECO:0000313" key="2">
    <source>
        <dbReference type="EMBL" id="VDP39312.1"/>
    </source>
</evidence>
<dbReference type="OrthoDB" id="5849210at2759"/>
<keyword evidence="1" id="KW-1133">Transmembrane helix</keyword>
<accession>A0A183GLE5</accession>
<organism evidence="3 4">
    <name type="scientific">Heligmosomoides polygyrus</name>
    <name type="common">Parasitic roundworm</name>
    <dbReference type="NCBI Taxonomy" id="6339"/>
    <lineage>
        <taxon>Eukaryota</taxon>
        <taxon>Metazoa</taxon>
        <taxon>Ecdysozoa</taxon>
        <taxon>Nematoda</taxon>
        <taxon>Chromadorea</taxon>
        <taxon>Rhabditida</taxon>
        <taxon>Rhabditina</taxon>
        <taxon>Rhabditomorpha</taxon>
        <taxon>Strongyloidea</taxon>
        <taxon>Heligmosomidae</taxon>
        <taxon>Heligmosomoides</taxon>
    </lineage>
</organism>
<dbReference type="WBParaSite" id="HPBE_0002351501-mRNA-1">
    <property type="protein sequence ID" value="HPBE_0002351501-mRNA-1"/>
    <property type="gene ID" value="HPBE_0002351501"/>
</dbReference>
<name>A0A183GLE5_HELPZ</name>
<accession>A0A3P8CKT6</accession>
<gene>
    <name evidence="2" type="ORF">HPBE_LOCUS23514</name>
</gene>
<evidence type="ECO:0000313" key="3">
    <source>
        <dbReference type="Proteomes" id="UP000050761"/>
    </source>
</evidence>
<keyword evidence="3" id="KW-1185">Reference proteome</keyword>
<sequence>MRLIVEALQKKVVQKINLGVSIHDRDLMQFALAINRNMPDPLTNFCASPSWLNRLNVKKTEYLTTDVNESSSINVNAIELPRTSVFKYLGSAVASDGNVMIDVNLRTACPAVLLHGPLVLFYIFLFTGLTTPSFVSYGTGLLMSAYPLCSALLIMFYMKDYRRFIFRFLHLDKHFRIKTVVVATVDKTTRVSSH</sequence>
<feature type="transmembrane region" description="Helical" evidence="1">
    <location>
        <begin position="108"/>
        <end position="129"/>
    </location>
</feature>
<keyword evidence="1" id="KW-0472">Membrane</keyword>
<proteinExistence type="predicted"/>
<reference evidence="2 3" key="1">
    <citation type="submission" date="2018-11" db="EMBL/GenBank/DDBJ databases">
        <authorList>
            <consortium name="Pathogen Informatics"/>
        </authorList>
    </citation>
    <scope>NUCLEOTIDE SEQUENCE [LARGE SCALE GENOMIC DNA]</scope>
</reference>
<dbReference type="Proteomes" id="UP000050761">
    <property type="component" value="Unassembled WGS sequence"/>
</dbReference>
<reference evidence="4" key="2">
    <citation type="submission" date="2019-09" db="UniProtKB">
        <authorList>
            <consortium name="WormBaseParasite"/>
        </authorList>
    </citation>
    <scope>IDENTIFICATION</scope>
</reference>